<keyword evidence="2" id="KW-1185">Reference proteome</keyword>
<evidence type="ECO:0000313" key="2">
    <source>
        <dbReference type="Proteomes" id="UP000783863"/>
    </source>
</evidence>
<sequence>MPVLKRLTDALGGRNESYVCRFCRLTFERERRNCPACGCGTIEPDR</sequence>
<dbReference type="EMBL" id="RKLQ01000002">
    <property type="protein sequence ID" value="MBX0304071.1"/>
    <property type="molecule type" value="Genomic_DNA"/>
</dbReference>
<dbReference type="Proteomes" id="UP000783863">
    <property type="component" value="Unassembled WGS sequence"/>
</dbReference>
<accession>A0A8J7YLM2</accession>
<name>A0A8J7YLM2_9EURY</name>
<gene>
    <name evidence="1" type="ORF">EGD98_10370</name>
</gene>
<dbReference type="RefSeq" id="WP_220588304.1">
    <property type="nucleotide sequence ID" value="NZ_RKLQ01000002.1"/>
</dbReference>
<proteinExistence type="predicted"/>
<reference evidence="1" key="1">
    <citation type="submission" date="2021-06" db="EMBL/GenBank/DDBJ databases">
        <title>Halomicroarcula sp. F24A a new haloarchaeum isolated from saline soil.</title>
        <authorList>
            <person name="Duran-Viseras A."/>
            <person name="Sanchez-Porro C."/>
            <person name="Ventosa A."/>
        </authorList>
    </citation>
    <scope>NUCLEOTIDE SEQUENCE</scope>
    <source>
        <strain evidence="1">F24A</strain>
    </source>
</reference>
<organism evidence="1 2">
    <name type="scientific">Haloarcula salinisoli</name>
    <dbReference type="NCBI Taxonomy" id="2487746"/>
    <lineage>
        <taxon>Archaea</taxon>
        <taxon>Methanobacteriati</taxon>
        <taxon>Methanobacteriota</taxon>
        <taxon>Stenosarchaea group</taxon>
        <taxon>Halobacteria</taxon>
        <taxon>Halobacteriales</taxon>
        <taxon>Haloarculaceae</taxon>
        <taxon>Haloarcula</taxon>
    </lineage>
</organism>
<comment type="caution">
    <text evidence="1">The sequence shown here is derived from an EMBL/GenBank/DDBJ whole genome shotgun (WGS) entry which is preliminary data.</text>
</comment>
<protein>
    <submittedName>
        <fullName evidence="1">Uncharacterized protein</fullName>
    </submittedName>
</protein>
<evidence type="ECO:0000313" key="1">
    <source>
        <dbReference type="EMBL" id="MBX0304071.1"/>
    </source>
</evidence>
<dbReference type="AlphaFoldDB" id="A0A8J7YLM2"/>